<sequence length="228" mass="26756">MTELRQGAFWLQNSRTRMMVPTQKEPQQFVPHDEGLLRSAASQIEEYLEQVDWENDPTSWQRPSEVPSLLGTLPMDEEYDQLFQVIPEGHPPALTPEQDQIYTIIDWTQALLTARGTPMSPAFIRYSKARWITFLNLVYPERDGQELEFRWFQGKDRATQERHLAEQFTMLREVFDWMIQQGMAPLEKTEDQVLPDLLELTIEQQMNEYRKAGRIPETSQTQEPAPQS</sequence>
<accession>A0ABP6R5L0</accession>
<name>A0ABP6R5L0_9MICC</name>
<comment type="caution">
    <text evidence="1">The sequence shown here is derived from an EMBL/GenBank/DDBJ whole genome shotgun (WGS) entry which is preliminary data.</text>
</comment>
<dbReference type="Proteomes" id="UP001501736">
    <property type="component" value="Unassembled WGS sequence"/>
</dbReference>
<organism evidence="1 2">
    <name type="scientific">Nesterenkonia halobia</name>
    <dbReference type="NCBI Taxonomy" id="37922"/>
    <lineage>
        <taxon>Bacteria</taxon>
        <taxon>Bacillati</taxon>
        <taxon>Actinomycetota</taxon>
        <taxon>Actinomycetes</taxon>
        <taxon>Micrococcales</taxon>
        <taxon>Micrococcaceae</taxon>
        <taxon>Nesterenkonia</taxon>
    </lineage>
</organism>
<proteinExistence type="predicted"/>
<evidence type="ECO:0000313" key="2">
    <source>
        <dbReference type="Proteomes" id="UP001501736"/>
    </source>
</evidence>
<evidence type="ECO:0000313" key="1">
    <source>
        <dbReference type="EMBL" id="GAA3278297.1"/>
    </source>
</evidence>
<gene>
    <name evidence="1" type="ORF">GCM10020260_00240</name>
</gene>
<dbReference type="EMBL" id="BAAAYG010000001">
    <property type="protein sequence ID" value="GAA3278297.1"/>
    <property type="molecule type" value="Genomic_DNA"/>
</dbReference>
<reference evidence="2" key="1">
    <citation type="journal article" date="2019" name="Int. J. Syst. Evol. Microbiol.">
        <title>The Global Catalogue of Microorganisms (GCM) 10K type strain sequencing project: providing services to taxonomists for standard genome sequencing and annotation.</title>
        <authorList>
            <consortium name="The Broad Institute Genomics Platform"/>
            <consortium name="The Broad Institute Genome Sequencing Center for Infectious Disease"/>
            <person name="Wu L."/>
            <person name="Ma J."/>
        </authorList>
    </citation>
    <scope>NUCLEOTIDE SEQUENCE [LARGE SCALE GENOMIC DNA]</scope>
    <source>
        <strain evidence="2">JCM 11483</strain>
    </source>
</reference>
<keyword evidence="2" id="KW-1185">Reference proteome</keyword>
<protein>
    <submittedName>
        <fullName evidence="1">Uncharacterized protein</fullName>
    </submittedName>
</protein>